<feature type="compositionally biased region" description="Low complexity" evidence="4">
    <location>
        <begin position="496"/>
        <end position="511"/>
    </location>
</feature>
<dbReference type="Gene3D" id="1.10.10.10">
    <property type="entry name" value="Winged helix-like DNA-binding domain superfamily/Winged helix DNA-binding domain"/>
    <property type="match status" value="1"/>
</dbReference>
<feature type="compositionally biased region" description="Low complexity" evidence="4">
    <location>
        <begin position="141"/>
        <end position="161"/>
    </location>
</feature>
<dbReference type="InterPro" id="IPR036390">
    <property type="entry name" value="WH_DNA-bd_sf"/>
</dbReference>
<proteinExistence type="predicted"/>
<dbReference type="InterPro" id="IPR006630">
    <property type="entry name" value="La_HTH"/>
</dbReference>
<feature type="compositionally biased region" description="Basic and acidic residues" evidence="4">
    <location>
        <begin position="122"/>
        <end position="139"/>
    </location>
</feature>
<feature type="region of interest" description="Disordered" evidence="4">
    <location>
        <begin position="643"/>
        <end position="863"/>
    </location>
</feature>
<keyword evidence="2 3" id="KW-0694">RNA-binding</keyword>
<dbReference type="InterPro" id="IPR045180">
    <property type="entry name" value="La_dom_prot"/>
</dbReference>
<dbReference type="PANTHER" id="PTHR22792:SF131">
    <property type="entry name" value="LA-RELATED PROTEIN LARP4B"/>
    <property type="match status" value="1"/>
</dbReference>
<keyword evidence="1" id="KW-0597">Phosphoprotein</keyword>
<feature type="region of interest" description="Disordered" evidence="4">
    <location>
        <begin position="560"/>
        <end position="587"/>
    </location>
</feature>
<feature type="compositionally biased region" description="Basic and acidic residues" evidence="4">
    <location>
        <begin position="823"/>
        <end position="848"/>
    </location>
</feature>
<feature type="compositionally biased region" description="Low complexity" evidence="4">
    <location>
        <begin position="384"/>
        <end position="394"/>
    </location>
</feature>
<feature type="compositionally biased region" description="Low complexity" evidence="4">
    <location>
        <begin position="519"/>
        <end position="533"/>
    </location>
</feature>
<evidence type="ECO:0000256" key="2">
    <source>
        <dbReference type="ARBA" id="ARBA00022884"/>
    </source>
</evidence>
<evidence type="ECO:0000259" key="5">
    <source>
        <dbReference type="PROSITE" id="PS50961"/>
    </source>
</evidence>
<evidence type="ECO:0000256" key="1">
    <source>
        <dbReference type="ARBA" id="ARBA00022553"/>
    </source>
</evidence>
<dbReference type="Proteomes" id="UP000283509">
    <property type="component" value="Unassembled WGS sequence"/>
</dbReference>
<feature type="compositionally biased region" description="Low complexity" evidence="4">
    <location>
        <begin position="168"/>
        <end position="181"/>
    </location>
</feature>
<dbReference type="SUPFAM" id="SSF46785">
    <property type="entry name" value="Winged helix' DNA-binding domain"/>
    <property type="match status" value="1"/>
</dbReference>
<reference evidence="6 7" key="2">
    <citation type="submission" date="2019-01" db="EMBL/GenBank/DDBJ databases">
        <title>The decoding of complex shrimp genome reveals the adaptation for benthos swimmer, frequently molting mechanism and breeding impact on genome.</title>
        <authorList>
            <person name="Sun Y."/>
            <person name="Gao Y."/>
            <person name="Yu Y."/>
        </authorList>
    </citation>
    <scope>NUCLEOTIDE SEQUENCE [LARGE SCALE GENOMIC DNA]</scope>
    <source>
        <tissue evidence="6">Muscle</tissue>
    </source>
</reference>
<feature type="region of interest" description="Disordered" evidence="4">
    <location>
        <begin position="1"/>
        <end position="181"/>
    </location>
</feature>
<dbReference type="Pfam" id="PF26088">
    <property type="entry name" value="RRM_LARP4"/>
    <property type="match status" value="1"/>
</dbReference>
<gene>
    <name evidence="6" type="ORF">C7M84_018150</name>
</gene>
<feature type="region of interest" description="Disordered" evidence="4">
    <location>
        <begin position="494"/>
        <end position="533"/>
    </location>
</feature>
<accession>A0A3R7M0F5</accession>
<evidence type="ECO:0000256" key="3">
    <source>
        <dbReference type="PROSITE-ProRule" id="PRU00332"/>
    </source>
</evidence>
<feature type="compositionally biased region" description="Basic and acidic residues" evidence="4">
    <location>
        <begin position="781"/>
        <end position="816"/>
    </location>
</feature>
<dbReference type="GO" id="GO:1990904">
    <property type="term" value="C:ribonucleoprotein complex"/>
    <property type="evidence" value="ECO:0007669"/>
    <property type="project" value="UniProtKB-KW"/>
</dbReference>
<protein>
    <submittedName>
        <fullName evidence="6">Putative lupus la ribonucleoprotein</fullName>
    </submittedName>
</protein>
<dbReference type="InterPro" id="IPR058699">
    <property type="entry name" value="RRM_LARP4/4B"/>
</dbReference>
<evidence type="ECO:0000313" key="6">
    <source>
        <dbReference type="EMBL" id="ROT63929.1"/>
    </source>
</evidence>
<comment type="caution">
    <text evidence="6">The sequence shown here is derived from an EMBL/GenBank/DDBJ whole genome shotgun (WGS) entry which is preliminary data.</text>
</comment>
<dbReference type="CDD" id="cd12430">
    <property type="entry name" value="RRM_LARP4_5_like"/>
    <property type="match status" value="1"/>
</dbReference>
<keyword evidence="6" id="KW-0687">Ribonucleoprotein</keyword>
<dbReference type="GO" id="GO:0045727">
    <property type="term" value="P:positive regulation of translation"/>
    <property type="evidence" value="ECO:0007669"/>
    <property type="project" value="TreeGrafter"/>
</dbReference>
<dbReference type="GO" id="GO:0010494">
    <property type="term" value="C:cytoplasmic stress granule"/>
    <property type="evidence" value="ECO:0007669"/>
    <property type="project" value="TreeGrafter"/>
</dbReference>
<dbReference type="GO" id="GO:0005829">
    <property type="term" value="C:cytosol"/>
    <property type="evidence" value="ECO:0007669"/>
    <property type="project" value="TreeGrafter"/>
</dbReference>
<sequence>MNGDVGKQYCGVCPHTPDTPGPMAVESPVEPCSSSPDTTSGTSGPTSQAPGKAVQVDDTVQDMAAAGQNADQEGNAKACTPLGSSQQNGEVSPESSRPSASPLPASVPTPDSSSSNAPSTENLEKPEEPIPESSSKEDTTTSETQGTQTTPAQTPTPSTPTATPPAQPQQQPTQQPQQLTRDQIQQLVAQQVEYFFSRENLSNDPYLISQMDSDQYVPVYILANCSQFKSITKDHSIIVEALKESPFVQLDEENNRVRPNYKRCIVILREIPESTPVEEIEAMFKSDECPKVVSCEFVHNSSWYVTFESDEDAQKAYWYLRGVVKTFKDKPILARIKTKPVSRLGCLSVLPSYGNKGGGEGKEGSGPPSTPGSAGLPGGPGTPAPNTNFNNPGGQRFMYSSTPSTVTANSYTYSYTTPAAFFYPNMVQWTAPGGFYDINGFLQFNGLSPQAAFKPPSNHNVRYNGNRRGRIPTIDHSPLSPHPTTPVIRAEKKEVVTVSKASSSSSPSPVSLAQTPVHTTTASPPFSSTSMLNSSVSTTTVASVSATVASTTSAATVSVATTTSTSHQPAQQHQAHGPTQQQHHAQHQAPGLVVFADDHEVGKRRPRQVVVTVVCLNEEVPHSLLAMTTQNREIAKKQLLLHNHHSHSSDEQVPVAEEKRQPESLPSAWGSDTQRFSDVMKGTAKPRAPSQSSVGEKDLPLEPSIPSSSTSPAPSVSAAAVPPVASTPPSTAATTQASQTSSTTTTLPSSQDVLSTAPTTVSLSSSCSTVSSSTTSNTTRMGRDRDHRLGRDSNTRTGKENRPVPSRQWKEEKVDADGWITKGPRESRAHREMNREQRERQESREVRAQHLVNGDSSPPPSPK</sequence>
<keyword evidence="7" id="KW-1185">Reference proteome</keyword>
<feature type="compositionally biased region" description="Low complexity" evidence="4">
    <location>
        <begin position="759"/>
        <end position="779"/>
    </location>
</feature>
<evidence type="ECO:0000313" key="7">
    <source>
        <dbReference type="Proteomes" id="UP000283509"/>
    </source>
</evidence>
<dbReference type="SMART" id="SM00715">
    <property type="entry name" value="LA"/>
    <property type="match status" value="1"/>
</dbReference>
<feature type="compositionally biased region" description="Low complexity" evidence="4">
    <location>
        <begin position="25"/>
        <end position="47"/>
    </location>
</feature>
<organism evidence="6 7">
    <name type="scientific">Penaeus vannamei</name>
    <name type="common">Whiteleg shrimp</name>
    <name type="synonym">Litopenaeus vannamei</name>
    <dbReference type="NCBI Taxonomy" id="6689"/>
    <lineage>
        <taxon>Eukaryota</taxon>
        <taxon>Metazoa</taxon>
        <taxon>Ecdysozoa</taxon>
        <taxon>Arthropoda</taxon>
        <taxon>Crustacea</taxon>
        <taxon>Multicrustacea</taxon>
        <taxon>Malacostraca</taxon>
        <taxon>Eumalacostraca</taxon>
        <taxon>Eucarida</taxon>
        <taxon>Decapoda</taxon>
        <taxon>Dendrobranchiata</taxon>
        <taxon>Penaeoidea</taxon>
        <taxon>Penaeidae</taxon>
        <taxon>Penaeus</taxon>
    </lineage>
</organism>
<feature type="region of interest" description="Disordered" evidence="4">
    <location>
        <begin position="357"/>
        <end position="396"/>
    </location>
</feature>
<dbReference type="GO" id="GO:0003730">
    <property type="term" value="F:mRNA 3'-UTR binding"/>
    <property type="evidence" value="ECO:0007669"/>
    <property type="project" value="TreeGrafter"/>
</dbReference>
<reference evidence="6 7" key="1">
    <citation type="submission" date="2018-04" db="EMBL/GenBank/DDBJ databases">
        <authorList>
            <person name="Zhang X."/>
            <person name="Yuan J."/>
            <person name="Li F."/>
            <person name="Xiang J."/>
        </authorList>
    </citation>
    <scope>NUCLEOTIDE SEQUENCE [LARGE SCALE GENOMIC DNA]</scope>
    <source>
        <tissue evidence="6">Muscle</tissue>
    </source>
</reference>
<dbReference type="AlphaFoldDB" id="A0A3R7M0F5"/>
<dbReference type="PANTHER" id="PTHR22792">
    <property type="entry name" value="LUPUS LA PROTEIN-RELATED"/>
    <property type="match status" value="1"/>
</dbReference>
<feature type="compositionally biased region" description="Low complexity" evidence="4">
    <location>
        <begin position="706"/>
        <end position="751"/>
    </location>
</feature>
<dbReference type="Pfam" id="PF05383">
    <property type="entry name" value="La"/>
    <property type="match status" value="1"/>
</dbReference>
<evidence type="ECO:0000256" key="4">
    <source>
        <dbReference type="SAM" id="MobiDB-lite"/>
    </source>
</evidence>
<name>A0A3R7M0F5_PENVA</name>
<dbReference type="STRING" id="6689.A0A3R7M0F5"/>
<feature type="compositionally biased region" description="Low complexity" evidence="4">
    <location>
        <begin position="90"/>
        <end position="110"/>
    </location>
</feature>
<dbReference type="OrthoDB" id="79452at2759"/>
<dbReference type="SUPFAM" id="SSF54928">
    <property type="entry name" value="RNA-binding domain, RBD"/>
    <property type="match status" value="1"/>
</dbReference>
<feature type="domain" description="HTH La-type RNA-binding" evidence="5">
    <location>
        <begin position="178"/>
        <end position="267"/>
    </location>
</feature>
<feature type="compositionally biased region" description="Low complexity" evidence="4">
    <location>
        <begin position="365"/>
        <end position="374"/>
    </location>
</feature>
<dbReference type="InterPro" id="IPR035979">
    <property type="entry name" value="RBD_domain_sf"/>
</dbReference>
<feature type="compositionally biased region" description="Polar residues" evidence="4">
    <location>
        <begin position="111"/>
        <end position="121"/>
    </location>
</feature>
<dbReference type="InterPro" id="IPR036388">
    <property type="entry name" value="WH-like_DNA-bd_sf"/>
</dbReference>
<dbReference type="EMBL" id="QCYY01003353">
    <property type="protein sequence ID" value="ROT63929.1"/>
    <property type="molecule type" value="Genomic_DNA"/>
</dbReference>
<dbReference type="PROSITE" id="PS50961">
    <property type="entry name" value="HTH_LA"/>
    <property type="match status" value="1"/>
</dbReference>